<dbReference type="PROSITE" id="PS50181">
    <property type="entry name" value="FBOX"/>
    <property type="match status" value="1"/>
</dbReference>
<dbReference type="PANTHER" id="PTHR31900">
    <property type="entry name" value="F-BOX/RNI SUPERFAMILY PROTEIN-RELATED"/>
    <property type="match status" value="1"/>
</dbReference>
<dbReference type="SUPFAM" id="SSF52058">
    <property type="entry name" value="L domain-like"/>
    <property type="match status" value="1"/>
</dbReference>
<dbReference type="EMBL" id="CACVBM020001074">
    <property type="protein sequence ID" value="CAA7028912.1"/>
    <property type="molecule type" value="Genomic_DNA"/>
</dbReference>
<dbReference type="InterPro" id="IPR050232">
    <property type="entry name" value="FBL13/AtMIF1-like"/>
</dbReference>
<dbReference type="Pfam" id="PF07723">
    <property type="entry name" value="LRR_2"/>
    <property type="match status" value="1"/>
</dbReference>
<dbReference type="PANTHER" id="PTHR31900:SF32">
    <property type="entry name" value="F-BOX_RNI_FBD-LIKE DOMAIN PROTEIN"/>
    <property type="match status" value="1"/>
</dbReference>
<dbReference type="OrthoDB" id="1705403at2759"/>
<dbReference type="SMART" id="SM00256">
    <property type="entry name" value="FBOX"/>
    <property type="match status" value="1"/>
</dbReference>
<dbReference type="InterPro" id="IPR001810">
    <property type="entry name" value="F-box_dom"/>
</dbReference>
<dbReference type="Pfam" id="PF00646">
    <property type="entry name" value="F-box"/>
    <property type="match status" value="1"/>
</dbReference>
<dbReference type="AlphaFoldDB" id="A0A6D2IV23"/>
<dbReference type="InterPro" id="IPR013101">
    <property type="entry name" value="LRR_PRU1-like"/>
</dbReference>
<name>A0A6D2IV23_9BRAS</name>
<gene>
    <name evidence="2" type="ORF">MERR_LOCUS16147</name>
</gene>
<accession>A0A6D2IV23</accession>
<reference evidence="2" key="1">
    <citation type="submission" date="2020-01" db="EMBL/GenBank/DDBJ databases">
        <authorList>
            <person name="Mishra B."/>
        </authorList>
    </citation>
    <scope>NUCLEOTIDE SEQUENCE [LARGE SCALE GENOMIC DNA]</scope>
</reference>
<dbReference type="Proteomes" id="UP000467841">
    <property type="component" value="Unassembled WGS sequence"/>
</dbReference>
<organism evidence="2 3">
    <name type="scientific">Microthlaspi erraticum</name>
    <dbReference type="NCBI Taxonomy" id="1685480"/>
    <lineage>
        <taxon>Eukaryota</taxon>
        <taxon>Viridiplantae</taxon>
        <taxon>Streptophyta</taxon>
        <taxon>Embryophyta</taxon>
        <taxon>Tracheophyta</taxon>
        <taxon>Spermatophyta</taxon>
        <taxon>Magnoliopsida</taxon>
        <taxon>eudicotyledons</taxon>
        <taxon>Gunneridae</taxon>
        <taxon>Pentapetalae</taxon>
        <taxon>rosids</taxon>
        <taxon>malvids</taxon>
        <taxon>Brassicales</taxon>
        <taxon>Brassicaceae</taxon>
        <taxon>Coluteocarpeae</taxon>
        <taxon>Microthlaspi</taxon>
    </lineage>
</organism>
<evidence type="ECO:0000313" key="2">
    <source>
        <dbReference type="EMBL" id="CAA7028912.1"/>
    </source>
</evidence>
<evidence type="ECO:0000259" key="1">
    <source>
        <dbReference type="PROSITE" id="PS50181"/>
    </source>
</evidence>
<keyword evidence="3" id="KW-1185">Reference proteome</keyword>
<dbReference type="SUPFAM" id="SSF81383">
    <property type="entry name" value="F-box domain"/>
    <property type="match status" value="1"/>
</dbReference>
<sequence>MADEGRNGDGATVAVRSLSNHKRRIIEAGVSSDGGVDSVSSLPDVILQHILSTLPTRFAIRTSVLSKRWRHVWSDTPSLSFDKYILNADSIHKTLARYTVPKMTSFHLCISKVENTPYMDRWIKFAISRNVENLSLDVRISFMTLSCCSLSWTSLKRLSLRCCNLTDESIATILSGCPVLESLALYFFDKLMVLDLSKSVRLRRLEVDSNVWVPGPHQIREPQNHWYRTKIVAPHIRYLRLTCYQSPCVLVDVSSLTEAKLDNGVCSLDKLRSGFLHGMVINMLMDFQNVEKLTFGANFLKILSLCEVSRRPFPMFKVKDLTFQTMISQYVTPGIVRVLQNSPELKKLTLHTMDYGTIPEELLDKYLDFHGFNPSQCWSTKARDSDNIFSWNREPKHMASFLELMLKTTKKLEKMVVKLEGHLQGRDFEELLKMVPKLSHDNNNVSIALS</sequence>
<dbReference type="InterPro" id="IPR032675">
    <property type="entry name" value="LRR_dom_sf"/>
</dbReference>
<comment type="caution">
    <text evidence="2">The sequence shown here is derived from an EMBL/GenBank/DDBJ whole genome shotgun (WGS) entry which is preliminary data.</text>
</comment>
<protein>
    <recommendedName>
        <fullName evidence="1">F-box domain-containing protein</fullName>
    </recommendedName>
</protein>
<dbReference type="InterPro" id="IPR053781">
    <property type="entry name" value="F-box_AtFBL13-like"/>
</dbReference>
<evidence type="ECO:0000313" key="3">
    <source>
        <dbReference type="Proteomes" id="UP000467841"/>
    </source>
</evidence>
<dbReference type="InterPro" id="IPR036047">
    <property type="entry name" value="F-box-like_dom_sf"/>
</dbReference>
<proteinExistence type="predicted"/>
<dbReference type="Gene3D" id="3.80.10.10">
    <property type="entry name" value="Ribonuclease Inhibitor"/>
    <property type="match status" value="1"/>
</dbReference>
<feature type="domain" description="F-box" evidence="1">
    <location>
        <begin position="36"/>
        <end position="84"/>
    </location>
</feature>
<dbReference type="CDD" id="cd22160">
    <property type="entry name" value="F-box_AtFBL13-like"/>
    <property type="match status" value="1"/>
</dbReference>
<dbReference type="Gene3D" id="1.20.1280.50">
    <property type="match status" value="1"/>
</dbReference>